<dbReference type="AlphaFoldDB" id="A0A3M8DWA2"/>
<evidence type="ECO:0000256" key="3">
    <source>
        <dbReference type="ARBA" id="ARBA00022777"/>
    </source>
</evidence>
<comment type="function">
    <text evidence="8">Involved in the regulation of the intracellular balance of NAD and NADP, and is a key enzyme in the biosynthesis of NADP. Catalyzes specifically the phosphorylation on 2'-hydroxyl of the adenosine moiety of NAD to yield NADP.</text>
</comment>
<dbReference type="GO" id="GO:0005737">
    <property type="term" value="C:cytoplasm"/>
    <property type="evidence" value="ECO:0007669"/>
    <property type="project" value="UniProtKB-SubCell"/>
</dbReference>
<evidence type="ECO:0000256" key="2">
    <source>
        <dbReference type="ARBA" id="ARBA00022741"/>
    </source>
</evidence>
<keyword evidence="8" id="KW-0963">Cytoplasm</keyword>
<proteinExistence type="inferred from homology"/>
<evidence type="ECO:0000256" key="8">
    <source>
        <dbReference type="HAMAP-Rule" id="MF_00361"/>
    </source>
</evidence>
<dbReference type="SUPFAM" id="SSF111331">
    <property type="entry name" value="NAD kinase/diacylglycerol kinase-like"/>
    <property type="match status" value="1"/>
</dbReference>
<dbReference type="Proteomes" id="UP000271031">
    <property type="component" value="Unassembled WGS sequence"/>
</dbReference>
<dbReference type="GO" id="GO:0005524">
    <property type="term" value="F:ATP binding"/>
    <property type="evidence" value="ECO:0007669"/>
    <property type="project" value="UniProtKB-KW"/>
</dbReference>
<keyword evidence="3 8" id="KW-0418">Kinase</keyword>
<feature type="binding site" evidence="8">
    <location>
        <begin position="122"/>
        <end position="123"/>
    </location>
    <ligand>
        <name>NAD(+)</name>
        <dbReference type="ChEBI" id="CHEBI:57540"/>
    </ligand>
</feature>
<keyword evidence="5 8" id="KW-0521">NADP</keyword>
<evidence type="ECO:0000313" key="9">
    <source>
        <dbReference type="EMBL" id="RNB92372.1"/>
    </source>
</evidence>
<sequence>MKMATVLRNDDYSREMDRLLRQKISGNDKFRFVEGKEEEPELVISIGGDGTLLEAVHEYGFGPQYVGIHTGHLGFYADWHPDELDEFVEALNQVQPLVVEYPCVECCITTVSGEHHAKWALNELVIRNASLSTLVTCVFINGEEFETFRGDGLIVSSPSGSTAYNKAVDGAIVHPSIEAIQLSEIASINNQAYRTINSSLVLPQHHVVELIVMNPEIMIGLDREQAVWKGVRSIVCHVGRQKVKFARYKKLPFWRRVRKSFITG</sequence>
<dbReference type="GO" id="GO:0051287">
    <property type="term" value="F:NAD binding"/>
    <property type="evidence" value="ECO:0007669"/>
    <property type="project" value="UniProtKB-ARBA"/>
</dbReference>
<comment type="caution">
    <text evidence="9">The sequence shown here is derived from an EMBL/GenBank/DDBJ whole genome shotgun (WGS) entry which is preliminary data.</text>
</comment>
<dbReference type="InterPro" id="IPR016064">
    <property type="entry name" value="NAD/diacylglycerol_kinase_sf"/>
</dbReference>
<dbReference type="GO" id="GO:0046872">
    <property type="term" value="F:metal ion binding"/>
    <property type="evidence" value="ECO:0007669"/>
    <property type="project" value="UniProtKB-UniRule"/>
</dbReference>
<comment type="catalytic activity">
    <reaction evidence="7 8">
        <text>NAD(+) + ATP = ADP + NADP(+) + H(+)</text>
        <dbReference type="Rhea" id="RHEA:18629"/>
        <dbReference type="ChEBI" id="CHEBI:15378"/>
        <dbReference type="ChEBI" id="CHEBI:30616"/>
        <dbReference type="ChEBI" id="CHEBI:57540"/>
        <dbReference type="ChEBI" id="CHEBI:58349"/>
        <dbReference type="ChEBI" id="CHEBI:456216"/>
        <dbReference type="EC" id="2.7.1.23"/>
    </reaction>
</comment>
<dbReference type="GO" id="GO:0006741">
    <property type="term" value="P:NADP+ biosynthetic process"/>
    <property type="evidence" value="ECO:0007669"/>
    <property type="project" value="UniProtKB-UniRule"/>
</dbReference>
<evidence type="ECO:0000256" key="4">
    <source>
        <dbReference type="ARBA" id="ARBA00022840"/>
    </source>
</evidence>
<dbReference type="NCBIfam" id="NF003424">
    <property type="entry name" value="PRK04885.1"/>
    <property type="match status" value="1"/>
</dbReference>
<comment type="similarity">
    <text evidence="8">Belongs to the NAD kinase family.</text>
</comment>
<comment type="cofactor">
    <cofactor evidence="8">
        <name>a divalent metal cation</name>
        <dbReference type="ChEBI" id="CHEBI:60240"/>
    </cofactor>
</comment>
<keyword evidence="6 8" id="KW-0520">NAD</keyword>
<dbReference type="Pfam" id="PF01513">
    <property type="entry name" value="NAD_kinase"/>
    <property type="match status" value="1"/>
</dbReference>
<name>A0A3M8DWA2_9BACL</name>
<comment type="subcellular location">
    <subcellularLocation>
        <location evidence="8">Cytoplasm</location>
    </subcellularLocation>
</comment>
<keyword evidence="10" id="KW-1185">Reference proteome</keyword>
<dbReference type="Gene3D" id="3.40.50.10330">
    <property type="entry name" value="Probable inorganic polyphosphate/atp-NAD kinase, domain 1"/>
    <property type="match status" value="1"/>
</dbReference>
<evidence type="ECO:0000256" key="7">
    <source>
        <dbReference type="ARBA" id="ARBA00047925"/>
    </source>
</evidence>
<keyword evidence="1 8" id="KW-0808">Transferase</keyword>
<dbReference type="GO" id="GO:0003951">
    <property type="term" value="F:NAD+ kinase activity"/>
    <property type="evidence" value="ECO:0007669"/>
    <property type="project" value="UniProtKB-UniRule"/>
</dbReference>
<dbReference type="Gene3D" id="2.60.200.30">
    <property type="entry name" value="Probable inorganic polyphosphate/atp-NAD kinase, domain 2"/>
    <property type="match status" value="1"/>
</dbReference>
<feature type="binding site" evidence="8">
    <location>
        <position position="149"/>
    </location>
    <ligand>
        <name>NAD(+)</name>
        <dbReference type="ChEBI" id="CHEBI:57540"/>
    </ligand>
</feature>
<reference evidence="9 10" key="1">
    <citation type="submission" date="2018-10" db="EMBL/GenBank/DDBJ databases">
        <title>Phylogenomics of Brevibacillus.</title>
        <authorList>
            <person name="Dunlap C."/>
        </authorList>
    </citation>
    <scope>NUCLEOTIDE SEQUENCE [LARGE SCALE GENOMIC DNA]</scope>
    <source>
        <strain evidence="9 10">JCM 15716</strain>
    </source>
</reference>
<dbReference type="PANTHER" id="PTHR20275">
    <property type="entry name" value="NAD KINASE"/>
    <property type="match status" value="1"/>
</dbReference>
<dbReference type="RefSeq" id="WP_122916078.1">
    <property type="nucleotide sequence ID" value="NZ_RHHQ01000003.1"/>
</dbReference>
<gene>
    <name evidence="8" type="primary">nadK</name>
    <name evidence="9" type="ORF">EDM56_01350</name>
</gene>
<evidence type="ECO:0000313" key="10">
    <source>
        <dbReference type="Proteomes" id="UP000271031"/>
    </source>
</evidence>
<organism evidence="9 10">
    <name type="scientific">Brevibacillus fluminis</name>
    <dbReference type="NCBI Taxonomy" id="511487"/>
    <lineage>
        <taxon>Bacteria</taxon>
        <taxon>Bacillati</taxon>
        <taxon>Bacillota</taxon>
        <taxon>Bacilli</taxon>
        <taxon>Bacillales</taxon>
        <taxon>Paenibacillaceae</taxon>
        <taxon>Brevibacillus</taxon>
    </lineage>
</organism>
<feature type="binding site" evidence="8">
    <location>
        <position position="151"/>
    </location>
    <ligand>
        <name>NAD(+)</name>
        <dbReference type="ChEBI" id="CHEBI:57540"/>
    </ligand>
</feature>
<dbReference type="OrthoDB" id="9774737at2"/>
<dbReference type="Pfam" id="PF20143">
    <property type="entry name" value="NAD_kinase_C"/>
    <property type="match status" value="1"/>
</dbReference>
<dbReference type="HAMAP" id="MF_00361">
    <property type="entry name" value="NAD_kinase"/>
    <property type="match status" value="1"/>
</dbReference>
<dbReference type="InterPro" id="IPR002504">
    <property type="entry name" value="NADK"/>
</dbReference>
<dbReference type="InterPro" id="IPR017438">
    <property type="entry name" value="ATP-NAD_kinase_N"/>
</dbReference>
<dbReference type="EMBL" id="RHHQ01000003">
    <property type="protein sequence ID" value="RNB92372.1"/>
    <property type="molecule type" value="Genomic_DNA"/>
</dbReference>
<feature type="active site" description="Proton acceptor" evidence="8">
    <location>
        <position position="49"/>
    </location>
</feature>
<feature type="binding site" evidence="8">
    <location>
        <position position="186"/>
    </location>
    <ligand>
        <name>NAD(+)</name>
        <dbReference type="ChEBI" id="CHEBI:57540"/>
    </ligand>
</feature>
<comment type="caution">
    <text evidence="8">Lacks conserved residue(s) required for the propagation of feature annotation.</text>
</comment>
<evidence type="ECO:0000256" key="5">
    <source>
        <dbReference type="ARBA" id="ARBA00022857"/>
    </source>
</evidence>
<dbReference type="PANTHER" id="PTHR20275:SF0">
    <property type="entry name" value="NAD KINASE"/>
    <property type="match status" value="1"/>
</dbReference>
<keyword evidence="2 8" id="KW-0547">Nucleotide-binding</keyword>
<keyword evidence="4 8" id="KW-0067">ATP-binding</keyword>
<feature type="binding site" evidence="8">
    <location>
        <begin position="49"/>
        <end position="50"/>
    </location>
    <ligand>
        <name>NAD(+)</name>
        <dbReference type="ChEBI" id="CHEBI:57540"/>
    </ligand>
</feature>
<protein>
    <recommendedName>
        <fullName evidence="8">NAD kinase</fullName>
        <ecNumber evidence="8">2.7.1.23</ecNumber>
    </recommendedName>
    <alternativeName>
        <fullName evidence="8">ATP-dependent NAD kinase</fullName>
    </alternativeName>
</protein>
<evidence type="ECO:0000256" key="1">
    <source>
        <dbReference type="ARBA" id="ARBA00022679"/>
    </source>
</evidence>
<dbReference type="InterPro" id="IPR017437">
    <property type="entry name" value="ATP-NAD_kinase_PpnK-typ_C"/>
</dbReference>
<evidence type="ECO:0000256" key="6">
    <source>
        <dbReference type="ARBA" id="ARBA00023027"/>
    </source>
</evidence>
<dbReference type="GO" id="GO:0019674">
    <property type="term" value="P:NAD+ metabolic process"/>
    <property type="evidence" value="ECO:0007669"/>
    <property type="project" value="InterPro"/>
</dbReference>
<accession>A0A3M8DWA2</accession>
<dbReference type="EC" id="2.7.1.23" evidence="8"/>